<dbReference type="RefSeq" id="XP_006814434.1">
    <property type="nucleotide sequence ID" value="XM_006814371.1"/>
</dbReference>
<dbReference type="InterPro" id="IPR036179">
    <property type="entry name" value="Ig-like_dom_sf"/>
</dbReference>
<evidence type="ECO:0000256" key="6">
    <source>
        <dbReference type="SAM" id="Phobius"/>
    </source>
</evidence>
<reference evidence="10" key="1">
    <citation type="submission" date="2025-08" db="UniProtKB">
        <authorList>
            <consortium name="RefSeq"/>
        </authorList>
    </citation>
    <scope>IDENTIFICATION</scope>
    <source>
        <tissue evidence="10">Testes</tissue>
    </source>
</reference>
<dbReference type="InterPro" id="IPR003599">
    <property type="entry name" value="Ig_sub"/>
</dbReference>
<feature type="domain" description="Ig-like" evidence="7">
    <location>
        <begin position="203"/>
        <end position="291"/>
    </location>
</feature>
<evidence type="ECO:0000256" key="4">
    <source>
        <dbReference type="ARBA" id="ARBA00023180"/>
    </source>
</evidence>
<keyword evidence="5" id="KW-0393">Immunoglobulin domain</keyword>
<dbReference type="Proteomes" id="UP000694865">
    <property type="component" value="Unplaced"/>
</dbReference>
<dbReference type="SMART" id="SM00409">
    <property type="entry name" value="IG"/>
    <property type="match status" value="4"/>
</dbReference>
<dbReference type="PANTHER" id="PTHR11640">
    <property type="entry name" value="NEPHRIN"/>
    <property type="match status" value="1"/>
</dbReference>
<feature type="non-terminal residue" evidence="10">
    <location>
        <position position="1"/>
    </location>
</feature>
<evidence type="ECO:0000259" key="8">
    <source>
        <dbReference type="PROSITE" id="PS50853"/>
    </source>
</evidence>
<dbReference type="InterPro" id="IPR051275">
    <property type="entry name" value="Cell_adhesion_signaling"/>
</dbReference>
<feature type="domain" description="Ig-like" evidence="7">
    <location>
        <begin position="108"/>
        <end position="190"/>
    </location>
</feature>
<feature type="domain" description="Fibronectin type-III" evidence="8">
    <location>
        <begin position="492"/>
        <end position="592"/>
    </location>
</feature>
<evidence type="ECO:0000259" key="7">
    <source>
        <dbReference type="PROSITE" id="PS50835"/>
    </source>
</evidence>
<proteinExistence type="predicted"/>
<dbReference type="Gene3D" id="2.60.40.10">
    <property type="entry name" value="Immunoglobulins"/>
    <property type="match status" value="6"/>
</dbReference>
<keyword evidence="9" id="KW-1185">Reference proteome</keyword>
<gene>
    <name evidence="10" type="primary">LOC102807349</name>
</gene>
<dbReference type="InterPro" id="IPR003961">
    <property type="entry name" value="FN3_dom"/>
</dbReference>
<dbReference type="PANTHER" id="PTHR11640:SF31">
    <property type="entry name" value="IRREGULAR CHIASM C-ROUGHEST PROTEIN-RELATED"/>
    <property type="match status" value="1"/>
</dbReference>
<dbReference type="GeneID" id="102807349"/>
<feature type="domain" description="Ig-like" evidence="7">
    <location>
        <begin position="296"/>
        <end position="380"/>
    </location>
</feature>
<dbReference type="InterPro" id="IPR013783">
    <property type="entry name" value="Ig-like_fold"/>
</dbReference>
<evidence type="ECO:0000256" key="1">
    <source>
        <dbReference type="ARBA" id="ARBA00004479"/>
    </source>
</evidence>
<evidence type="ECO:0000256" key="5">
    <source>
        <dbReference type="ARBA" id="ARBA00023319"/>
    </source>
</evidence>
<keyword evidence="6" id="KW-0812">Transmembrane</keyword>
<dbReference type="PROSITE" id="PS50835">
    <property type="entry name" value="IG_LIKE"/>
    <property type="match status" value="5"/>
</dbReference>
<comment type="subcellular location">
    <subcellularLocation>
        <location evidence="1">Membrane</location>
        <topology evidence="1">Single-pass type I membrane protein</topology>
    </subcellularLocation>
</comment>
<dbReference type="InterPro" id="IPR036116">
    <property type="entry name" value="FN3_sf"/>
</dbReference>
<name>A0ABM0M343_SACKO</name>
<keyword evidence="6" id="KW-1133">Transmembrane helix</keyword>
<feature type="domain" description="Ig-like" evidence="7">
    <location>
        <begin position="7"/>
        <end position="102"/>
    </location>
</feature>
<feature type="domain" description="Ig-like" evidence="7">
    <location>
        <begin position="392"/>
        <end position="487"/>
    </location>
</feature>
<protein>
    <submittedName>
        <fullName evidence="10">Kin of IRRE-like protein 1-like</fullName>
    </submittedName>
</protein>
<organism evidence="9 10">
    <name type="scientific">Saccoglossus kowalevskii</name>
    <name type="common">Acorn worm</name>
    <dbReference type="NCBI Taxonomy" id="10224"/>
    <lineage>
        <taxon>Eukaryota</taxon>
        <taxon>Metazoa</taxon>
        <taxon>Hemichordata</taxon>
        <taxon>Enteropneusta</taxon>
        <taxon>Harrimaniidae</taxon>
        <taxon>Saccoglossus</taxon>
    </lineage>
</organism>
<evidence type="ECO:0000313" key="10">
    <source>
        <dbReference type="RefSeq" id="XP_006814434.1"/>
    </source>
</evidence>
<keyword evidence="3" id="KW-1015">Disulfide bond</keyword>
<dbReference type="InterPro" id="IPR003598">
    <property type="entry name" value="Ig_sub2"/>
</dbReference>
<dbReference type="SMART" id="SM00408">
    <property type="entry name" value="IGc2"/>
    <property type="match status" value="4"/>
</dbReference>
<feature type="transmembrane region" description="Helical" evidence="6">
    <location>
        <begin position="687"/>
        <end position="709"/>
    </location>
</feature>
<keyword evidence="4" id="KW-0325">Glycoprotein</keyword>
<dbReference type="Pfam" id="PF13927">
    <property type="entry name" value="Ig_3"/>
    <property type="match status" value="3"/>
</dbReference>
<accession>A0ABM0M343</accession>
<sequence length="778" mass="86565">LAAAQSPNILIGPEDTWASVGETVVMKCTVSSRQPKWYRVVPGGSDMQLSDGTSVLNPYQIVGDQSSGEYFLQIPNVQVSDSHTYQCQLFNADPPYIQASLTVIDTVPSCSVTGSVGGNKVIHGDTVSLQCSANQGVPPAVLVWLRDGVVQYTGTTSQTTIQWNTAIEREDDGKLYKCSLQHSTLTNDISCQSVIQFDVEYDPVISVSIQSGNNQGQIKENDDFVATCVVDESHPDVDSYSWSGPGGFTANENMISLSDIKRSSHGSYTCTARNTFYDDSRGIGTTQLNVDVQYKSTVTIEITLGDNTIDEGYDLELICTDFGVPSPFKYTWNRTDNQGNIITLSEVTDTLQVYNIEPSDAGTYICTTTVKYYDDTESISSDTTSIIVYYSPRINKEISKSGASKGDTATIVCEVDALPIADITWYNNNEYEIDNSTDRILIIEFVDHNIKRSTLWIFNVLPESDYGVYNCTSVNRLESDSHLITLNGTNIPRTQVNIDLIDRSYDSLTINLIPMFVHGVSGKEPNVYYIEYRSQLNASFLHWPSNGRGTTNTTFVVHDLEPSTTFEFRVKLKSDNEFKVMSRIYVFNTYSLPLLTINHHTGIISWTRHEDTKYQCVKIEKQLADHNWDVLESCIDRDTLAYTIDDEYAEYRMTYCTEMGKCDERTFEAQVMVPYTDPKCSSSSAGVIAGVIVSLVIGAVTASAIAFVLHKLNNKDSTRECTALSNVIGDKTHTYETPLPIPYKSNAEDSNYTALSPMTREAEPVYEIPRSKETKESL</sequence>
<dbReference type="SUPFAM" id="SSF49265">
    <property type="entry name" value="Fibronectin type III"/>
    <property type="match status" value="1"/>
</dbReference>
<dbReference type="InterPro" id="IPR007110">
    <property type="entry name" value="Ig-like_dom"/>
</dbReference>
<keyword evidence="2 6" id="KW-0472">Membrane</keyword>
<dbReference type="SUPFAM" id="SSF48726">
    <property type="entry name" value="Immunoglobulin"/>
    <property type="match status" value="4"/>
</dbReference>
<evidence type="ECO:0000313" key="9">
    <source>
        <dbReference type="Proteomes" id="UP000694865"/>
    </source>
</evidence>
<dbReference type="PROSITE" id="PS50853">
    <property type="entry name" value="FN3"/>
    <property type="match status" value="1"/>
</dbReference>
<evidence type="ECO:0000256" key="2">
    <source>
        <dbReference type="ARBA" id="ARBA00023136"/>
    </source>
</evidence>
<evidence type="ECO:0000256" key="3">
    <source>
        <dbReference type="ARBA" id="ARBA00023157"/>
    </source>
</evidence>